<dbReference type="RefSeq" id="WP_015077669.1">
    <property type="nucleotide sequence ID" value="NC_019425.2"/>
</dbReference>
<evidence type="ECO:0000313" key="2">
    <source>
        <dbReference type="EMBL" id="CCO12696.2"/>
    </source>
</evidence>
<dbReference type="STRING" id="1234679.BN424_3275"/>
<keyword evidence="1" id="KW-0472">Membrane</keyword>
<dbReference type="AlphaFoldDB" id="K8EVH2"/>
<keyword evidence="3" id="KW-1185">Reference proteome</keyword>
<evidence type="ECO:0000256" key="1">
    <source>
        <dbReference type="SAM" id="Phobius"/>
    </source>
</evidence>
<dbReference type="EMBL" id="HE999757">
    <property type="protein sequence ID" value="CCO12696.2"/>
    <property type="molecule type" value="Genomic_DNA"/>
</dbReference>
<dbReference type="eggNOG" id="ENOG502ZSBE">
    <property type="taxonomic scope" value="Bacteria"/>
</dbReference>
<sequence length="79" mass="8961">MLANEEEQLWREVLVKLARIEEQTKGLDDITKDVSRALAISKENQKNITKLEANNKWAWGFIISIGISIVASFLTKGVF</sequence>
<accession>K8EVH2</accession>
<dbReference type="InterPro" id="IPR019715">
    <property type="entry name" value="Haemolysin_XhlA"/>
</dbReference>
<dbReference type="KEGG" id="cml:BN424_3275"/>
<dbReference type="HOGENOM" id="CLU_187592_1_0_9"/>
<evidence type="ECO:0008006" key="4">
    <source>
        <dbReference type="Google" id="ProtNLM"/>
    </source>
</evidence>
<feature type="transmembrane region" description="Helical" evidence="1">
    <location>
        <begin position="57"/>
        <end position="75"/>
    </location>
</feature>
<keyword evidence="1" id="KW-1133">Transmembrane helix</keyword>
<keyword evidence="1" id="KW-0812">Transmembrane</keyword>
<dbReference type="Pfam" id="PF10779">
    <property type="entry name" value="XhlA"/>
    <property type="match status" value="1"/>
</dbReference>
<proteinExistence type="predicted"/>
<name>K8EVH2_CARML</name>
<reference evidence="3" key="1">
    <citation type="journal article" date="2013" name="Genome Announc.">
        <title>Complete Chromosome Sequence of Carnobacterium maltaromaticum LMA 28.</title>
        <authorList>
            <person name="Cailliez-Grimal C."/>
            <person name="Chaillou S."/>
            <person name="Anba-Mondoloni J."/>
            <person name="Loux V."/>
            <person name="Afzal M.I."/>
            <person name="Rahman A."/>
            <person name="Kergourlay G."/>
            <person name="Champomier-Verges M.C."/>
            <person name="Zagorec M."/>
            <person name="Dalgaard P."/>
            <person name="Leisner J.J."/>
            <person name="Prevost H."/>
            <person name="Revol-Junelles A.M."/>
            <person name="Borges F."/>
        </authorList>
    </citation>
    <scope>NUCLEOTIDE SEQUENCE</scope>
    <source>
        <strain evidence="3">LMA28</strain>
    </source>
</reference>
<protein>
    <recommendedName>
        <fullName evidence="4">Holin</fullName>
    </recommendedName>
</protein>
<gene>
    <name evidence="2" type="primary">orf58</name>
    <name evidence="2" type="ORF">BN424_3275</name>
</gene>
<dbReference type="Proteomes" id="UP000000212">
    <property type="component" value="Chromosome"/>
</dbReference>
<evidence type="ECO:0000313" key="3">
    <source>
        <dbReference type="Proteomes" id="UP000000212"/>
    </source>
</evidence>
<organism evidence="2 3">
    <name type="scientific">Carnobacterium maltaromaticum LMA28</name>
    <dbReference type="NCBI Taxonomy" id="1234679"/>
    <lineage>
        <taxon>Bacteria</taxon>
        <taxon>Bacillati</taxon>
        <taxon>Bacillota</taxon>
        <taxon>Bacilli</taxon>
        <taxon>Lactobacillales</taxon>
        <taxon>Carnobacteriaceae</taxon>
        <taxon>Carnobacterium</taxon>
    </lineage>
</organism>